<accession>A0A9X2FDE7</accession>
<dbReference type="GO" id="GO:0016757">
    <property type="term" value="F:glycosyltransferase activity"/>
    <property type="evidence" value="ECO:0007669"/>
    <property type="project" value="UniProtKB-KW"/>
</dbReference>
<keyword evidence="3" id="KW-1185">Reference proteome</keyword>
<keyword evidence="2" id="KW-0808">Transferase</keyword>
<dbReference type="InterPro" id="IPR001296">
    <property type="entry name" value="Glyco_trans_1"/>
</dbReference>
<dbReference type="AlphaFoldDB" id="A0A9X2FDE7"/>
<dbReference type="Pfam" id="PF00534">
    <property type="entry name" value="Glycos_transf_1"/>
    <property type="match status" value="1"/>
</dbReference>
<dbReference type="EMBL" id="JAMXLR010000078">
    <property type="protein sequence ID" value="MCO6046925.1"/>
    <property type="molecule type" value="Genomic_DNA"/>
</dbReference>
<name>A0A9X2FDE7_9BACT</name>
<dbReference type="Gene3D" id="3.40.50.2000">
    <property type="entry name" value="Glycogen Phosphorylase B"/>
    <property type="match status" value="2"/>
</dbReference>
<dbReference type="RefSeq" id="WP_252855040.1">
    <property type="nucleotide sequence ID" value="NZ_JAMXLR010000078.1"/>
</dbReference>
<dbReference type="Proteomes" id="UP001155241">
    <property type="component" value="Unassembled WGS sequence"/>
</dbReference>
<evidence type="ECO:0000313" key="2">
    <source>
        <dbReference type="EMBL" id="MCO6046925.1"/>
    </source>
</evidence>
<gene>
    <name evidence="2" type="ORF">NG895_23745</name>
</gene>
<dbReference type="EC" id="2.4.-.-" evidence="2"/>
<keyword evidence="2" id="KW-0328">Glycosyltransferase</keyword>
<evidence type="ECO:0000313" key="3">
    <source>
        <dbReference type="Proteomes" id="UP001155241"/>
    </source>
</evidence>
<evidence type="ECO:0000259" key="1">
    <source>
        <dbReference type="Pfam" id="PF00534"/>
    </source>
</evidence>
<sequence length="526" mass="58396">MQVVFVHYHLNAGGVTQVIVNQLRALAQLEANQRPQRVGVLYGGRHEGWPPKLWEDIQSGSLVPFDEVLMPLESLDYSLLPNLYEEQLADAVAEKLAEQGFAPDDTLLHIHNHSLGKNISWPGAVKLLAQRGYRLLLEIHDFAEDFRPANYRHLAVAWGTDDPQKIAVRQYPTGAGVHYATLTSRDRELLSEAGVPTERLHTLPNPVAEFPELKSRDEVGAKVRRELGIPESSRLVVYPVRGIRRKNLGEMLLHAAISPEDTWHALTLAPENPLEQPSYQRWQALSESLELRCLWNTCGGGTSQFLGVLAAADEMITTSVAEGFGMVFLEAPMAGKPLIGRDLPGITRDFKSYGIQFPGLYESLQIPLELIEQRASLSEVMQIAYQWACEAYAVPTAEESKVTGTIDKVMSDNSVDFALLPSRFQEQVIRAAVNDPSGFREQLFAANPQLESQLSATAQTTEVIEQNASVVRERYSLDAIGRLLGETYATVMADPPPSDIQPAPGGARILEHFLNVDRVHAIRFEE</sequence>
<comment type="caution">
    <text evidence="2">The sequence shown here is derived from an EMBL/GenBank/DDBJ whole genome shotgun (WGS) entry which is preliminary data.</text>
</comment>
<dbReference type="SUPFAM" id="SSF53756">
    <property type="entry name" value="UDP-Glycosyltransferase/glycogen phosphorylase"/>
    <property type="match status" value="1"/>
</dbReference>
<organism evidence="2 3">
    <name type="scientific">Aeoliella straminimaris</name>
    <dbReference type="NCBI Taxonomy" id="2954799"/>
    <lineage>
        <taxon>Bacteria</taxon>
        <taxon>Pseudomonadati</taxon>
        <taxon>Planctomycetota</taxon>
        <taxon>Planctomycetia</taxon>
        <taxon>Pirellulales</taxon>
        <taxon>Lacipirellulaceae</taxon>
        <taxon>Aeoliella</taxon>
    </lineage>
</organism>
<proteinExistence type="predicted"/>
<protein>
    <submittedName>
        <fullName evidence="2">Glycosyltransferase</fullName>
        <ecNumber evidence="2">2.4.-.-</ecNumber>
    </submittedName>
</protein>
<feature type="domain" description="Glycosyl transferase family 1" evidence="1">
    <location>
        <begin position="223"/>
        <end position="348"/>
    </location>
</feature>
<reference evidence="2" key="1">
    <citation type="submission" date="2022-06" db="EMBL/GenBank/DDBJ databases">
        <title>Aeoliella straminimaris, a novel planctomycete from sediments.</title>
        <authorList>
            <person name="Vitorino I.R."/>
            <person name="Lage O.M."/>
        </authorList>
    </citation>
    <scope>NUCLEOTIDE SEQUENCE</scope>
    <source>
        <strain evidence="2">ICT_H6.2</strain>
    </source>
</reference>